<dbReference type="Gene3D" id="3.40.50.720">
    <property type="entry name" value="NAD(P)-binding Rossmann-like Domain"/>
    <property type="match status" value="1"/>
</dbReference>
<accession>A0A1Y2HDA9</accession>
<evidence type="ECO:0000256" key="5">
    <source>
        <dbReference type="RuleBase" id="RU000363"/>
    </source>
</evidence>
<evidence type="ECO:0000259" key="6">
    <source>
        <dbReference type="SMART" id="SM00822"/>
    </source>
</evidence>
<evidence type="ECO:0000313" key="8">
    <source>
        <dbReference type="Proteomes" id="UP000193411"/>
    </source>
</evidence>
<dbReference type="PANTHER" id="PTHR44196:SF1">
    <property type="entry name" value="DEHYDROGENASE_REDUCTASE SDR FAMILY MEMBER 7B"/>
    <property type="match status" value="1"/>
</dbReference>
<comment type="similarity">
    <text evidence="1 5">Belongs to the short-chain dehydrogenases/reductases (SDR) family.</text>
</comment>
<dbReference type="PANTHER" id="PTHR44196">
    <property type="entry name" value="DEHYDROGENASE/REDUCTASE SDR FAMILY MEMBER 7B"/>
    <property type="match status" value="1"/>
</dbReference>
<evidence type="ECO:0000256" key="4">
    <source>
        <dbReference type="ARBA" id="ARBA00037096"/>
    </source>
</evidence>
<comment type="caution">
    <text evidence="7">The sequence shown here is derived from an EMBL/GenBank/DDBJ whole genome shotgun (WGS) entry which is preliminary data.</text>
</comment>
<keyword evidence="8" id="KW-1185">Reference proteome</keyword>
<dbReference type="InterPro" id="IPR036291">
    <property type="entry name" value="NAD(P)-bd_dom_sf"/>
</dbReference>
<dbReference type="GO" id="GO:0016020">
    <property type="term" value="C:membrane"/>
    <property type="evidence" value="ECO:0007669"/>
    <property type="project" value="TreeGrafter"/>
</dbReference>
<dbReference type="SMART" id="SM00822">
    <property type="entry name" value="PKS_KR"/>
    <property type="match status" value="1"/>
</dbReference>
<evidence type="ECO:0000256" key="2">
    <source>
        <dbReference type="ARBA" id="ARBA00022857"/>
    </source>
</evidence>
<dbReference type="PROSITE" id="PS00061">
    <property type="entry name" value="ADH_SHORT"/>
    <property type="match status" value="1"/>
</dbReference>
<dbReference type="OrthoDB" id="9876299at2759"/>
<comment type="function">
    <text evidence="4">Putative oxidoreductase.</text>
</comment>
<dbReference type="AlphaFoldDB" id="A0A1Y2HDA9"/>
<name>A0A1Y2HDA9_9FUNG</name>
<dbReference type="Proteomes" id="UP000193411">
    <property type="component" value="Unassembled WGS sequence"/>
</dbReference>
<evidence type="ECO:0000256" key="1">
    <source>
        <dbReference type="ARBA" id="ARBA00006484"/>
    </source>
</evidence>
<gene>
    <name evidence="7" type="ORF">BCR44DRAFT_1487434</name>
</gene>
<dbReference type="GO" id="GO:0016491">
    <property type="term" value="F:oxidoreductase activity"/>
    <property type="evidence" value="ECO:0007669"/>
    <property type="project" value="UniProtKB-KW"/>
</dbReference>
<evidence type="ECO:0000313" key="7">
    <source>
        <dbReference type="EMBL" id="ORZ31984.1"/>
    </source>
</evidence>
<feature type="domain" description="Ketoreductase" evidence="6">
    <location>
        <begin position="6"/>
        <end position="200"/>
    </location>
</feature>
<dbReference type="InterPro" id="IPR002347">
    <property type="entry name" value="SDR_fam"/>
</dbReference>
<reference evidence="7 8" key="1">
    <citation type="submission" date="2016-07" db="EMBL/GenBank/DDBJ databases">
        <title>Pervasive Adenine N6-methylation of Active Genes in Fungi.</title>
        <authorList>
            <consortium name="DOE Joint Genome Institute"/>
            <person name="Mondo S.J."/>
            <person name="Dannebaum R.O."/>
            <person name="Kuo R.C."/>
            <person name="Labutti K."/>
            <person name="Haridas S."/>
            <person name="Kuo A."/>
            <person name="Salamov A."/>
            <person name="Ahrendt S.R."/>
            <person name="Lipzen A."/>
            <person name="Sullivan W."/>
            <person name="Andreopoulos W.B."/>
            <person name="Clum A."/>
            <person name="Lindquist E."/>
            <person name="Daum C."/>
            <person name="Ramamoorthy G.K."/>
            <person name="Gryganskyi A."/>
            <person name="Culley D."/>
            <person name="Magnuson J.K."/>
            <person name="James T.Y."/>
            <person name="O'Malley M.A."/>
            <person name="Stajich J.E."/>
            <person name="Spatafora J.W."/>
            <person name="Visel A."/>
            <person name="Grigoriev I.V."/>
        </authorList>
    </citation>
    <scope>NUCLEOTIDE SEQUENCE [LARGE SCALE GENOMIC DNA]</scope>
    <source>
        <strain evidence="7 8">PL171</strain>
    </source>
</reference>
<dbReference type="Pfam" id="PF00106">
    <property type="entry name" value="adh_short"/>
    <property type="match status" value="1"/>
</dbReference>
<keyword evidence="2" id="KW-0521">NADP</keyword>
<dbReference type="InterPro" id="IPR057326">
    <property type="entry name" value="KR_dom"/>
</dbReference>
<dbReference type="EMBL" id="MCFL01000052">
    <property type="protein sequence ID" value="ORZ31984.1"/>
    <property type="molecule type" value="Genomic_DNA"/>
</dbReference>
<keyword evidence="3" id="KW-0560">Oxidoreductase</keyword>
<dbReference type="PRINTS" id="PR00081">
    <property type="entry name" value="GDHRDH"/>
</dbReference>
<protein>
    <recommendedName>
        <fullName evidence="6">Ketoreductase domain-containing protein</fullName>
    </recommendedName>
</protein>
<organism evidence="7 8">
    <name type="scientific">Catenaria anguillulae PL171</name>
    <dbReference type="NCBI Taxonomy" id="765915"/>
    <lineage>
        <taxon>Eukaryota</taxon>
        <taxon>Fungi</taxon>
        <taxon>Fungi incertae sedis</taxon>
        <taxon>Blastocladiomycota</taxon>
        <taxon>Blastocladiomycetes</taxon>
        <taxon>Blastocladiales</taxon>
        <taxon>Catenariaceae</taxon>
        <taxon>Catenaria</taxon>
    </lineage>
</organism>
<proteinExistence type="inferred from homology"/>
<evidence type="ECO:0000256" key="3">
    <source>
        <dbReference type="ARBA" id="ARBA00023002"/>
    </source>
</evidence>
<dbReference type="SUPFAM" id="SSF51735">
    <property type="entry name" value="NAD(P)-binding Rossmann-fold domains"/>
    <property type="match status" value="1"/>
</dbReference>
<sequence>MARLYPSYLITGASSGIGRALAVELATRANKAKTPLALALVARRRPALEETQRLVLQAYPEAFVHVCILDVNQSYEEIEQAYAQCHEAFNGPIHCFVINAGIAGGPRFIGDEQGFDSDRQIAVTNFVGAITCIDAAVKYIKANQVNKTTAQAHIVSVSSVASTIPVPSQAVYSASKAGLNTYMRNLQVETNGLGIHVTNLKPGYIDTPINDFMASRPFVIHVNEGAKIIADRIASRYSNAFIPRFPWCLVPSLVAWVPDSWLMRSVKQMIPSDATAAPKQGM</sequence>
<dbReference type="InterPro" id="IPR020904">
    <property type="entry name" value="Sc_DH/Rdtase_CS"/>
</dbReference>
<dbReference type="PRINTS" id="PR00080">
    <property type="entry name" value="SDRFAMILY"/>
</dbReference>
<dbReference type="STRING" id="765915.A0A1Y2HDA9"/>